<accession>A0A315Y0F7</accession>
<reference evidence="10 11" key="1">
    <citation type="submission" date="2018-05" db="EMBL/GenBank/DDBJ databases">
        <title>The Hungate 1000. A catalogue of reference genomes from the rumen microbiome.</title>
        <authorList>
            <person name="Kelly W."/>
        </authorList>
    </citation>
    <scope>NUCLEOTIDE SEQUENCE [LARGE SCALE GENOMIC DNA]</scope>
    <source>
        <strain evidence="10 11">SAb67</strain>
    </source>
</reference>
<keyword evidence="5 7" id="KW-1133">Transmembrane helix</keyword>
<evidence type="ECO:0000256" key="3">
    <source>
        <dbReference type="ARBA" id="ARBA00022475"/>
    </source>
</evidence>
<feature type="transmembrane region" description="Helical" evidence="7">
    <location>
        <begin position="125"/>
        <end position="141"/>
    </location>
</feature>
<proteinExistence type="inferred from homology"/>
<dbReference type="InterPro" id="IPR050882">
    <property type="entry name" value="Prepilin_peptidase/N-MTase"/>
</dbReference>
<feature type="domain" description="Prepilin peptidase A24 N-terminal" evidence="9">
    <location>
        <begin position="27"/>
        <end position="117"/>
    </location>
</feature>
<evidence type="ECO:0000256" key="7">
    <source>
        <dbReference type="SAM" id="Phobius"/>
    </source>
</evidence>
<dbReference type="PANTHER" id="PTHR30487:SF0">
    <property type="entry name" value="PREPILIN LEADER PEPTIDASE_N-METHYLTRANSFERASE-RELATED"/>
    <property type="match status" value="1"/>
</dbReference>
<dbReference type="GO" id="GO:0006465">
    <property type="term" value="P:signal peptide processing"/>
    <property type="evidence" value="ECO:0007669"/>
    <property type="project" value="TreeGrafter"/>
</dbReference>
<keyword evidence="4 7" id="KW-0812">Transmembrane</keyword>
<keyword evidence="6 7" id="KW-0472">Membrane</keyword>
<comment type="subcellular location">
    <subcellularLocation>
        <location evidence="1">Cell membrane</location>
        <topology evidence="1">Multi-pass membrane protein</topology>
    </subcellularLocation>
</comment>
<feature type="domain" description="Prepilin type IV endopeptidase peptidase" evidence="8">
    <location>
        <begin position="129"/>
        <end position="247"/>
    </location>
</feature>
<dbReference type="AlphaFoldDB" id="A0A315Y0F7"/>
<evidence type="ECO:0000313" key="11">
    <source>
        <dbReference type="Proteomes" id="UP000245720"/>
    </source>
</evidence>
<evidence type="ECO:0000256" key="4">
    <source>
        <dbReference type="ARBA" id="ARBA00022692"/>
    </source>
</evidence>
<gene>
    <name evidence="10" type="ORF">IE37_01444</name>
</gene>
<dbReference type="GO" id="GO:0005886">
    <property type="term" value="C:plasma membrane"/>
    <property type="evidence" value="ECO:0007669"/>
    <property type="project" value="UniProtKB-SubCell"/>
</dbReference>
<dbReference type="GO" id="GO:0032259">
    <property type="term" value="P:methylation"/>
    <property type="evidence" value="ECO:0007669"/>
    <property type="project" value="UniProtKB-KW"/>
</dbReference>
<dbReference type="Gene3D" id="1.20.120.1220">
    <property type="match status" value="1"/>
</dbReference>
<sequence length="293" mass="32554">MFGFEDMLHSEFTELPFKIMFYVIIFLFGICIGSFLNVVILRLPAGESILGIGGTKEDKEKASHCMTCGAKIRPIDLIPVFSWLMLRGKCHSCGQKISPRYPIVEALNGLLYVLTFYVLDINVKSIITCVLMSFLIVIGFIDWDTKDIYISMLVVILVLAVPLHLFYSREYEDVTLKSRIIGAFIISVPFFLIGEISRPIIRRKFEEDFRAIELGDSLMMFAAGAFLGTQAVIVSTFIGVIAAAVGGIIVKAVTKDSKFAFGPFLAIGIAIGSLWGPQIAQWYLNIPERLSGN</sequence>
<keyword evidence="10" id="KW-0489">Methyltransferase</keyword>
<evidence type="ECO:0000259" key="9">
    <source>
        <dbReference type="Pfam" id="PF06750"/>
    </source>
</evidence>
<name>A0A315Y0F7_RUMFL</name>
<feature type="transmembrane region" description="Helical" evidence="7">
    <location>
        <begin position="179"/>
        <end position="197"/>
    </location>
</feature>
<keyword evidence="3" id="KW-1003">Cell membrane</keyword>
<evidence type="ECO:0000256" key="1">
    <source>
        <dbReference type="ARBA" id="ARBA00004651"/>
    </source>
</evidence>
<dbReference type="GO" id="GO:0004190">
    <property type="term" value="F:aspartic-type endopeptidase activity"/>
    <property type="evidence" value="ECO:0007669"/>
    <property type="project" value="InterPro"/>
</dbReference>
<dbReference type="Pfam" id="PF06750">
    <property type="entry name" value="A24_N_bact"/>
    <property type="match status" value="1"/>
</dbReference>
<dbReference type="OrthoDB" id="9789291at2"/>
<protein>
    <submittedName>
        <fullName evidence="10">Leader peptidase (Prepilin peptidase)/N-methyltransferase</fullName>
    </submittedName>
</protein>
<dbReference type="InterPro" id="IPR000045">
    <property type="entry name" value="Prepilin_IV_endopep_pep"/>
</dbReference>
<evidence type="ECO:0000259" key="8">
    <source>
        <dbReference type="Pfam" id="PF01478"/>
    </source>
</evidence>
<dbReference type="Proteomes" id="UP000245720">
    <property type="component" value="Unassembled WGS sequence"/>
</dbReference>
<dbReference type="InterPro" id="IPR010627">
    <property type="entry name" value="Prepilin_pept_A24_N"/>
</dbReference>
<feature type="transmembrane region" description="Helical" evidence="7">
    <location>
        <begin position="20"/>
        <end position="41"/>
    </location>
</feature>
<comment type="caution">
    <text evidence="10">The sequence shown here is derived from an EMBL/GenBank/DDBJ whole genome shotgun (WGS) entry which is preliminary data.</text>
</comment>
<keyword evidence="10" id="KW-0808">Transferase</keyword>
<dbReference type="STRING" id="1265.SAMN02910280_1770"/>
<dbReference type="EMBL" id="QGDI01000004">
    <property type="protein sequence ID" value="PWJ13636.1"/>
    <property type="molecule type" value="Genomic_DNA"/>
</dbReference>
<dbReference type="GO" id="GO:0008168">
    <property type="term" value="F:methyltransferase activity"/>
    <property type="evidence" value="ECO:0007669"/>
    <property type="project" value="UniProtKB-KW"/>
</dbReference>
<dbReference type="Pfam" id="PF01478">
    <property type="entry name" value="Peptidase_A24"/>
    <property type="match status" value="1"/>
</dbReference>
<comment type="similarity">
    <text evidence="2">Belongs to the peptidase A24 family.</text>
</comment>
<dbReference type="PANTHER" id="PTHR30487">
    <property type="entry name" value="TYPE 4 PREPILIN-LIKE PROTEINS LEADER PEPTIDE-PROCESSING ENZYME"/>
    <property type="match status" value="1"/>
</dbReference>
<feature type="transmembrane region" description="Helical" evidence="7">
    <location>
        <begin position="261"/>
        <end position="284"/>
    </location>
</feature>
<evidence type="ECO:0000256" key="2">
    <source>
        <dbReference type="ARBA" id="ARBA00005801"/>
    </source>
</evidence>
<feature type="transmembrane region" description="Helical" evidence="7">
    <location>
        <begin position="218"/>
        <end position="249"/>
    </location>
</feature>
<evidence type="ECO:0000313" key="10">
    <source>
        <dbReference type="EMBL" id="PWJ13636.1"/>
    </source>
</evidence>
<dbReference type="RefSeq" id="WP_109726231.1">
    <property type="nucleotide sequence ID" value="NZ_CACVSX010000041.1"/>
</dbReference>
<evidence type="ECO:0000256" key="6">
    <source>
        <dbReference type="ARBA" id="ARBA00023136"/>
    </source>
</evidence>
<feature type="transmembrane region" description="Helical" evidence="7">
    <location>
        <begin position="148"/>
        <end position="167"/>
    </location>
</feature>
<organism evidence="10 11">
    <name type="scientific">Ruminococcus flavefaciens</name>
    <dbReference type="NCBI Taxonomy" id="1265"/>
    <lineage>
        <taxon>Bacteria</taxon>
        <taxon>Bacillati</taxon>
        <taxon>Bacillota</taxon>
        <taxon>Clostridia</taxon>
        <taxon>Eubacteriales</taxon>
        <taxon>Oscillospiraceae</taxon>
        <taxon>Ruminococcus</taxon>
    </lineage>
</organism>
<evidence type="ECO:0000256" key="5">
    <source>
        <dbReference type="ARBA" id="ARBA00022989"/>
    </source>
</evidence>